<dbReference type="FunFam" id="1.10.510.10:FF:000082">
    <property type="entry name" value="Shaggy-related protein kinase kappa"/>
    <property type="match status" value="1"/>
</dbReference>
<keyword evidence="15" id="KW-1185">Reference proteome</keyword>
<evidence type="ECO:0000313" key="15">
    <source>
        <dbReference type="Proteomes" id="UP000036987"/>
    </source>
</evidence>
<dbReference type="EC" id="2.7.11.1" evidence="2"/>
<evidence type="ECO:0000256" key="8">
    <source>
        <dbReference type="ARBA" id="ARBA00047899"/>
    </source>
</evidence>
<organism evidence="14 15">
    <name type="scientific">Zostera marina</name>
    <name type="common">Eelgrass</name>
    <dbReference type="NCBI Taxonomy" id="29655"/>
    <lineage>
        <taxon>Eukaryota</taxon>
        <taxon>Viridiplantae</taxon>
        <taxon>Streptophyta</taxon>
        <taxon>Embryophyta</taxon>
        <taxon>Tracheophyta</taxon>
        <taxon>Spermatophyta</taxon>
        <taxon>Magnoliopsida</taxon>
        <taxon>Liliopsida</taxon>
        <taxon>Zosteraceae</taxon>
        <taxon>Zostera</taxon>
    </lineage>
</organism>
<dbReference type="STRING" id="29655.A0A0K9P1I4"/>
<dbReference type="SUPFAM" id="SSF56112">
    <property type="entry name" value="Protein kinase-like (PK-like)"/>
    <property type="match status" value="1"/>
</dbReference>
<feature type="compositionally biased region" description="Low complexity" evidence="12">
    <location>
        <begin position="9"/>
        <end position="24"/>
    </location>
</feature>
<dbReference type="SMART" id="SM00220">
    <property type="entry name" value="S_TKc"/>
    <property type="match status" value="1"/>
</dbReference>
<dbReference type="PROSITE" id="PS00107">
    <property type="entry name" value="PROTEIN_KINASE_ATP"/>
    <property type="match status" value="1"/>
</dbReference>
<evidence type="ECO:0000313" key="14">
    <source>
        <dbReference type="EMBL" id="KMZ62838.1"/>
    </source>
</evidence>
<evidence type="ECO:0000256" key="1">
    <source>
        <dbReference type="ARBA" id="ARBA00005527"/>
    </source>
</evidence>
<dbReference type="GO" id="GO:0004674">
    <property type="term" value="F:protein serine/threonine kinase activity"/>
    <property type="evidence" value="ECO:0000318"/>
    <property type="project" value="GO_Central"/>
</dbReference>
<dbReference type="Gene3D" id="3.30.200.20">
    <property type="entry name" value="Phosphorylase Kinase, domain 1"/>
    <property type="match status" value="1"/>
</dbReference>
<dbReference type="CDD" id="cd14137">
    <property type="entry name" value="STKc_GSK3"/>
    <property type="match status" value="1"/>
</dbReference>
<sequence>MHVVRRLKSIASGRSSSSISIGDSNYKKNKVDQGGESGDEEFPKKSPIIKTHHQQRVMPSTSQSDAHDTDKKINMIVRNQNDGVEQLYKEAHEMNKKLDNISNKKTKKSTIVYGNGIEIGQILSITIGDQNRQPYQKISYMAERIVGKGSFGVVFQAKCVENGEKVAIKNVLQDKKFKNRELQIMQYFDHPNVVQLKHHFFVRKDDNQLYLNLVMEYVPHSLYSLIKNHGSKTPQMFMPLIYVKLYIYQICRALAYIHGVFGVCHRDIKPENILVDPQTHQIKLCDFGSAKILVSSEPNISYICSRHYRAPELCFGATDYINAIDMWSVGCVFGELLTGKALFPGENGVEQLTEIMKILGTPTREEIKCMNPNHGNFKFTQFKPHPWHKIFRRNVPPEAVDLISRILQYSPKFRCTPLEACAHPFFNELRDPKTTLPDGAPLPPLFDFKTDGP</sequence>
<dbReference type="InterPro" id="IPR039192">
    <property type="entry name" value="STKc_GSK3"/>
</dbReference>
<dbReference type="InterPro" id="IPR017441">
    <property type="entry name" value="Protein_kinase_ATP_BS"/>
</dbReference>
<comment type="catalytic activity">
    <reaction evidence="9">
        <text>L-seryl-[protein] + ATP = O-phospho-L-seryl-[protein] + ADP + H(+)</text>
        <dbReference type="Rhea" id="RHEA:17989"/>
        <dbReference type="Rhea" id="RHEA-COMP:9863"/>
        <dbReference type="Rhea" id="RHEA-COMP:11604"/>
        <dbReference type="ChEBI" id="CHEBI:15378"/>
        <dbReference type="ChEBI" id="CHEBI:29999"/>
        <dbReference type="ChEBI" id="CHEBI:30616"/>
        <dbReference type="ChEBI" id="CHEBI:83421"/>
        <dbReference type="ChEBI" id="CHEBI:456216"/>
        <dbReference type="EC" id="2.7.11.1"/>
    </reaction>
</comment>
<dbReference type="EMBL" id="LFYR01001305">
    <property type="protein sequence ID" value="KMZ62838.1"/>
    <property type="molecule type" value="Genomic_DNA"/>
</dbReference>
<evidence type="ECO:0000256" key="9">
    <source>
        <dbReference type="ARBA" id="ARBA00048679"/>
    </source>
</evidence>
<keyword evidence="5 10" id="KW-0547">Nucleotide-binding</keyword>
<keyword evidence="7 10" id="KW-0067">ATP-binding</keyword>
<dbReference type="PANTHER" id="PTHR24057:SF60">
    <property type="entry name" value="SHAGGY-RELATED PROTEIN KINASE THETA"/>
    <property type="match status" value="1"/>
</dbReference>
<dbReference type="GO" id="GO:0005634">
    <property type="term" value="C:nucleus"/>
    <property type="evidence" value="ECO:0000318"/>
    <property type="project" value="GO_Central"/>
</dbReference>
<dbReference type="GO" id="GO:0005737">
    <property type="term" value="C:cytoplasm"/>
    <property type="evidence" value="ECO:0000318"/>
    <property type="project" value="GO_Central"/>
</dbReference>
<feature type="region of interest" description="Disordered" evidence="12">
    <location>
        <begin position="1"/>
        <end position="68"/>
    </location>
</feature>
<dbReference type="AlphaFoldDB" id="A0A0K9P1I4"/>
<dbReference type="GO" id="GO:1900458">
    <property type="term" value="P:negative regulation of brassinosteroid mediated signaling pathway"/>
    <property type="evidence" value="ECO:0007669"/>
    <property type="project" value="UniProtKB-ARBA"/>
</dbReference>
<dbReference type="FunFam" id="3.30.200.20:FF:000009">
    <property type="entry name" value="Glycogen synthase kinase-3 beta"/>
    <property type="match status" value="1"/>
</dbReference>
<keyword evidence="4" id="KW-0808">Transferase</keyword>
<evidence type="ECO:0000256" key="4">
    <source>
        <dbReference type="ARBA" id="ARBA00022679"/>
    </source>
</evidence>
<evidence type="ECO:0000256" key="3">
    <source>
        <dbReference type="ARBA" id="ARBA00022527"/>
    </source>
</evidence>
<evidence type="ECO:0000256" key="6">
    <source>
        <dbReference type="ARBA" id="ARBA00022777"/>
    </source>
</evidence>
<comment type="catalytic activity">
    <reaction evidence="8">
        <text>L-threonyl-[protein] + ATP = O-phospho-L-threonyl-[protein] + ADP + H(+)</text>
        <dbReference type="Rhea" id="RHEA:46608"/>
        <dbReference type="Rhea" id="RHEA-COMP:11060"/>
        <dbReference type="Rhea" id="RHEA-COMP:11605"/>
        <dbReference type="ChEBI" id="CHEBI:15378"/>
        <dbReference type="ChEBI" id="CHEBI:30013"/>
        <dbReference type="ChEBI" id="CHEBI:30616"/>
        <dbReference type="ChEBI" id="CHEBI:61977"/>
        <dbReference type="ChEBI" id="CHEBI:456216"/>
        <dbReference type="EC" id="2.7.11.1"/>
    </reaction>
</comment>
<dbReference type="InterPro" id="IPR011009">
    <property type="entry name" value="Kinase-like_dom_sf"/>
</dbReference>
<dbReference type="GO" id="GO:0007165">
    <property type="term" value="P:signal transduction"/>
    <property type="evidence" value="ECO:0000318"/>
    <property type="project" value="GO_Central"/>
</dbReference>
<dbReference type="OrthoDB" id="272141at2759"/>
<dbReference type="Gene3D" id="1.10.510.10">
    <property type="entry name" value="Transferase(Phosphotransferase) domain 1"/>
    <property type="match status" value="1"/>
</dbReference>
<keyword evidence="3 11" id="KW-0723">Serine/threonine-protein kinase</keyword>
<proteinExistence type="inferred from homology"/>
<gene>
    <name evidence="14" type="ORF">ZOSMA_43G00180</name>
</gene>
<dbReference type="GO" id="GO:0005524">
    <property type="term" value="F:ATP binding"/>
    <property type="evidence" value="ECO:0007669"/>
    <property type="project" value="UniProtKB-UniRule"/>
</dbReference>
<dbReference type="Pfam" id="PF00069">
    <property type="entry name" value="Pkinase"/>
    <property type="match status" value="1"/>
</dbReference>
<evidence type="ECO:0000259" key="13">
    <source>
        <dbReference type="PROSITE" id="PS50011"/>
    </source>
</evidence>
<feature type="binding site" evidence="10">
    <location>
        <position position="169"/>
    </location>
    <ligand>
        <name>ATP</name>
        <dbReference type="ChEBI" id="CHEBI:30616"/>
    </ligand>
</feature>
<evidence type="ECO:0000256" key="10">
    <source>
        <dbReference type="PROSITE-ProRule" id="PRU10141"/>
    </source>
</evidence>
<dbReference type="InterPro" id="IPR050591">
    <property type="entry name" value="GSK-3"/>
</dbReference>
<dbReference type="PROSITE" id="PS00108">
    <property type="entry name" value="PROTEIN_KINASE_ST"/>
    <property type="match status" value="1"/>
</dbReference>
<feature type="domain" description="Protein kinase" evidence="13">
    <location>
        <begin position="140"/>
        <end position="426"/>
    </location>
</feature>
<evidence type="ECO:0000256" key="2">
    <source>
        <dbReference type="ARBA" id="ARBA00012513"/>
    </source>
</evidence>
<protein>
    <recommendedName>
        <fullName evidence="2">non-specific serine/threonine protein kinase</fullName>
        <ecNumber evidence="2">2.7.11.1</ecNumber>
    </recommendedName>
</protein>
<dbReference type="PROSITE" id="PS50011">
    <property type="entry name" value="PROTEIN_KINASE_DOM"/>
    <property type="match status" value="1"/>
</dbReference>
<comment type="caution">
    <text evidence="14">The sequence shown here is derived from an EMBL/GenBank/DDBJ whole genome shotgun (WGS) entry which is preliminary data.</text>
</comment>
<dbReference type="Proteomes" id="UP000036987">
    <property type="component" value="Unassembled WGS sequence"/>
</dbReference>
<dbReference type="InterPro" id="IPR000719">
    <property type="entry name" value="Prot_kinase_dom"/>
</dbReference>
<keyword evidence="6 14" id="KW-0418">Kinase</keyword>
<evidence type="ECO:0000256" key="11">
    <source>
        <dbReference type="RuleBase" id="RU000304"/>
    </source>
</evidence>
<evidence type="ECO:0000256" key="7">
    <source>
        <dbReference type="ARBA" id="ARBA00022840"/>
    </source>
</evidence>
<evidence type="ECO:0000256" key="5">
    <source>
        <dbReference type="ARBA" id="ARBA00022741"/>
    </source>
</evidence>
<reference evidence="15" key="1">
    <citation type="journal article" date="2016" name="Nature">
        <title>The genome of the seagrass Zostera marina reveals angiosperm adaptation to the sea.</title>
        <authorList>
            <person name="Olsen J.L."/>
            <person name="Rouze P."/>
            <person name="Verhelst B."/>
            <person name="Lin Y.-C."/>
            <person name="Bayer T."/>
            <person name="Collen J."/>
            <person name="Dattolo E."/>
            <person name="De Paoli E."/>
            <person name="Dittami S."/>
            <person name="Maumus F."/>
            <person name="Michel G."/>
            <person name="Kersting A."/>
            <person name="Lauritano C."/>
            <person name="Lohaus R."/>
            <person name="Toepel M."/>
            <person name="Tonon T."/>
            <person name="Vanneste K."/>
            <person name="Amirebrahimi M."/>
            <person name="Brakel J."/>
            <person name="Bostroem C."/>
            <person name="Chovatia M."/>
            <person name="Grimwood J."/>
            <person name="Jenkins J.W."/>
            <person name="Jueterbock A."/>
            <person name="Mraz A."/>
            <person name="Stam W.T."/>
            <person name="Tice H."/>
            <person name="Bornberg-Bauer E."/>
            <person name="Green P.J."/>
            <person name="Pearson G.A."/>
            <person name="Procaccini G."/>
            <person name="Duarte C.M."/>
            <person name="Schmutz J."/>
            <person name="Reusch T.B.H."/>
            <person name="Van de Peer Y."/>
        </authorList>
    </citation>
    <scope>NUCLEOTIDE SEQUENCE [LARGE SCALE GENOMIC DNA]</scope>
    <source>
        <strain evidence="15">cv. Finnish</strain>
    </source>
</reference>
<accession>A0A0K9P1I4</accession>
<comment type="similarity">
    <text evidence="1">Belongs to the protein kinase superfamily. CMGC Ser/Thr protein kinase family. GSK-3 subfamily.</text>
</comment>
<dbReference type="InterPro" id="IPR008271">
    <property type="entry name" value="Ser/Thr_kinase_AS"/>
</dbReference>
<dbReference type="GO" id="GO:0030154">
    <property type="term" value="P:cell differentiation"/>
    <property type="evidence" value="ECO:0000318"/>
    <property type="project" value="GO_Central"/>
</dbReference>
<name>A0A0K9P1I4_ZOSMR</name>
<evidence type="ECO:0000256" key="12">
    <source>
        <dbReference type="SAM" id="MobiDB-lite"/>
    </source>
</evidence>
<dbReference type="PANTHER" id="PTHR24057">
    <property type="entry name" value="GLYCOGEN SYNTHASE KINASE-3 ALPHA"/>
    <property type="match status" value="1"/>
</dbReference>